<keyword evidence="2" id="KW-1185">Reference proteome</keyword>
<dbReference type="Proteomes" id="UP001614394">
    <property type="component" value="Unassembled WGS sequence"/>
</dbReference>
<dbReference type="InterPro" id="IPR022074">
    <property type="entry name" value="DUF3626"/>
</dbReference>
<proteinExistence type="predicted"/>
<dbReference type="EMBL" id="JBITYG010000002">
    <property type="protein sequence ID" value="MFI9100120.1"/>
    <property type="molecule type" value="Genomic_DNA"/>
</dbReference>
<dbReference type="Pfam" id="PF12294">
    <property type="entry name" value="DUF3626"/>
    <property type="match status" value="2"/>
</dbReference>
<reference evidence="1 2" key="1">
    <citation type="submission" date="2024-10" db="EMBL/GenBank/DDBJ databases">
        <title>The Natural Products Discovery Center: Release of the First 8490 Sequenced Strains for Exploring Actinobacteria Biosynthetic Diversity.</title>
        <authorList>
            <person name="Kalkreuter E."/>
            <person name="Kautsar S.A."/>
            <person name="Yang D."/>
            <person name="Bader C.D."/>
            <person name="Teijaro C.N."/>
            <person name="Fluegel L."/>
            <person name="Davis C.M."/>
            <person name="Simpson J.R."/>
            <person name="Lauterbach L."/>
            <person name="Steele A.D."/>
            <person name="Gui C."/>
            <person name="Meng S."/>
            <person name="Li G."/>
            <person name="Viehrig K."/>
            <person name="Ye F."/>
            <person name="Su P."/>
            <person name="Kiefer A.F."/>
            <person name="Nichols A."/>
            <person name="Cepeda A.J."/>
            <person name="Yan W."/>
            <person name="Fan B."/>
            <person name="Jiang Y."/>
            <person name="Adhikari A."/>
            <person name="Zheng C.-J."/>
            <person name="Schuster L."/>
            <person name="Cowan T.M."/>
            <person name="Smanski M.J."/>
            <person name="Chevrette M.G."/>
            <person name="De Carvalho L.P.S."/>
            <person name="Shen B."/>
        </authorList>
    </citation>
    <scope>NUCLEOTIDE SEQUENCE [LARGE SCALE GENOMIC DNA]</scope>
    <source>
        <strain evidence="1 2">NPDC053399</strain>
    </source>
</reference>
<gene>
    <name evidence="1" type="ORF">ACIGXA_06320</name>
</gene>
<evidence type="ECO:0000313" key="1">
    <source>
        <dbReference type="EMBL" id="MFI9100120.1"/>
    </source>
</evidence>
<sequence length="318" mass="34096">MSADTSGSPQARALRHVAARSTGGPLDAGLRVTMNFHPDRWTGGLPILRRLAQDGVYSSQFVTGTSNGGLTAHPGGDRWRWESRIFGGAYDDAAAHERPVYGALNFRHEHIGAAPRFGSSHFRLTAGAVARATFCYPDSSTEPSDFGVAGRCALVELATAGDLDALDGHVEAQIHGPVRLDRDVEALVLDPAYRGTEVEAEAARLPCPVEWHGGFRLTVENLRRHPEFRGQEYVDLGAAIAVGGRLDPRIIGDAARTGHYDAQALKKVWHCLARFGAPLRPSPRSVIALLAVDELPDGVHVAGVPGGLLDHVEEHPAQ</sequence>
<organism evidence="1 2">
    <name type="scientific">Streptomyces fildesensis</name>
    <dbReference type="NCBI Taxonomy" id="375757"/>
    <lineage>
        <taxon>Bacteria</taxon>
        <taxon>Bacillati</taxon>
        <taxon>Actinomycetota</taxon>
        <taxon>Actinomycetes</taxon>
        <taxon>Kitasatosporales</taxon>
        <taxon>Streptomycetaceae</taxon>
        <taxon>Streptomyces</taxon>
    </lineage>
</organism>
<evidence type="ECO:0000313" key="2">
    <source>
        <dbReference type="Proteomes" id="UP001614394"/>
    </source>
</evidence>
<protein>
    <submittedName>
        <fullName evidence="1">DUF3626 domain-containing protein</fullName>
    </submittedName>
</protein>
<dbReference type="RefSeq" id="WP_399645011.1">
    <property type="nucleotide sequence ID" value="NZ_JBITYG010000002.1"/>
</dbReference>
<name>A0ABW8C143_9ACTN</name>
<comment type="caution">
    <text evidence="1">The sequence shown here is derived from an EMBL/GenBank/DDBJ whole genome shotgun (WGS) entry which is preliminary data.</text>
</comment>
<accession>A0ABW8C143</accession>